<dbReference type="PRINTS" id="PR02021">
    <property type="entry name" value="AQUAPORIN9"/>
</dbReference>
<dbReference type="CDD" id="cd00333">
    <property type="entry name" value="MIP"/>
    <property type="match status" value="1"/>
</dbReference>
<feature type="region of interest" description="Disordered" evidence="11">
    <location>
        <begin position="416"/>
        <end position="437"/>
    </location>
</feature>
<dbReference type="GeneID" id="101988970"/>
<evidence type="ECO:0000256" key="2">
    <source>
        <dbReference type="ARBA" id="ARBA00006175"/>
    </source>
</evidence>
<comment type="catalytic activity">
    <reaction evidence="8">
        <text>H2O(in) = H2O(out)</text>
        <dbReference type="Rhea" id="RHEA:29667"/>
        <dbReference type="ChEBI" id="CHEBI:15377"/>
    </reaction>
</comment>
<keyword evidence="5 12" id="KW-1133">Transmembrane helix</keyword>
<keyword evidence="3 10" id="KW-0813">Transport</keyword>
<feature type="transmembrane region" description="Helical" evidence="12">
    <location>
        <begin position="172"/>
        <end position="191"/>
    </location>
</feature>
<keyword evidence="6 12" id="KW-0472">Membrane</keyword>
<evidence type="ECO:0000256" key="6">
    <source>
        <dbReference type="ARBA" id="ARBA00023136"/>
    </source>
</evidence>
<evidence type="ECO:0000256" key="10">
    <source>
        <dbReference type="RuleBase" id="RU000477"/>
    </source>
</evidence>
<comment type="similarity">
    <text evidence="2 10">Belongs to the MIP/aquaporin (TC 1.A.8) family.</text>
</comment>
<reference evidence="14" key="1">
    <citation type="submission" date="2025-08" db="UniProtKB">
        <authorList>
            <consortium name="RefSeq"/>
        </authorList>
    </citation>
    <scope>IDENTIFICATION</scope>
</reference>
<evidence type="ECO:0000313" key="13">
    <source>
        <dbReference type="Proteomes" id="UP000694915"/>
    </source>
</evidence>
<dbReference type="InterPro" id="IPR023271">
    <property type="entry name" value="Aquaporin-like"/>
</dbReference>
<feature type="transmembrane region" description="Helical" evidence="12">
    <location>
        <begin position="203"/>
        <end position="224"/>
    </location>
</feature>
<gene>
    <name evidence="14" type="primary">Aqp9</name>
</gene>
<dbReference type="InterPro" id="IPR022357">
    <property type="entry name" value="MIP_CS"/>
</dbReference>
<comment type="catalytic activity">
    <reaction evidence="7">
        <text>urea(in) = urea(out)</text>
        <dbReference type="Rhea" id="RHEA:32799"/>
        <dbReference type="ChEBI" id="CHEBI:16199"/>
    </reaction>
</comment>
<keyword evidence="13" id="KW-1185">Reference proteome</keyword>
<evidence type="ECO:0000256" key="8">
    <source>
        <dbReference type="ARBA" id="ARBA00034651"/>
    </source>
</evidence>
<name>A0ABM1TZS6_MICOH</name>
<dbReference type="SUPFAM" id="SSF81338">
    <property type="entry name" value="Aquaporin-like"/>
    <property type="match status" value="1"/>
</dbReference>
<evidence type="ECO:0000256" key="7">
    <source>
        <dbReference type="ARBA" id="ARBA00033993"/>
    </source>
</evidence>
<evidence type="ECO:0000313" key="14">
    <source>
        <dbReference type="RefSeq" id="XP_026635238.1"/>
    </source>
</evidence>
<dbReference type="NCBIfam" id="TIGR00861">
    <property type="entry name" value="MIP"/>
    <property type="match status" value="1"/>
</dbReference>
<evidence type="ECO:0000256" key="9">
    <source>
        <dbReference type="ARBA" id="ARBA00049405"/>
    </source>
</evidence>
<evidence type="ECO:0000256" key="3">
    <source>
        <dbReference type="ARBA" id="ARBA00022448"/>
    </source>
</evidence>
<organism evidence="13 14">
    <name type="scientific">Microtus ochrogaster</name>
    <name type="common">Prairie vole</name>
    <dbReference type="NCBI Taxonomy" id="79684"/>
    <lineage>
        <taxon>Eukaryota</taxon>
        <taxon>Metazoa</taxon>
        <taxon>Chordata</taxon>
        <taxon>Craniata</taxon>
        <taxon>Vertebrata</taxon>
        <taxon>Euteleostomi</taxon>
        <taxon>Mammalia</taxon>
        <taxon>Eutheria</taxon>
        <taxon>Euarchontoglires</taxon>
        <taxon>Glires</taxon>
        <taxon>Rodentia</taxon>
        <taxon>Myomorpha</taxon>
        <taxon>Muroidea</taxon>
        <taxon>Cricetidae</taxon>
        <taxon>Arvicolinae</taxon>
        <taxon>Microtus</taxon>
    </lineage>
</organism>
<comment type="catalytic activity">
    <reaction evidence="9">
        <text>glycerol(in) = glycerol(out)</text>
        <dbReference type="Rhea" id="RHEA:29675"/>
        <dbReference type="ChEBI" id="CHEBI:17754"/>
    </reaction>
</comment>
<dbReference type="Gene3D" id="1.20.1080.10">
    <property type="entry name" value="Glycerol uptake facilitator protein"/>
    <property type="match status" value="1"/>
</dbReference>
<dbReference type="PANTHER" id="PTHR43829:SF6">
    <property type="entry name" value="AQUAPORIN-9"/>
    <property type="match status" value="1"/>
</dbReference>
<feature type="transmembrane region" description="Helical" evidence="12">
    <location>
        <begin position="304"/>
        <end position="322"/>
    </location>
</feature>
<dbReference type="Pfam" id="PF00230">
    <property type="entry name" value="MIP"/>
    <property type="match status" value="1"/>
</dbReference>
<sequence>MIVIRGAIWSHGQERLTEDALAVRTLCHNYLPRNNQYNDVSFPRIVQLSGKRTLETNPRPSIHTVGLVQRGWRRESTGQWNPRCRCLVLPLGSPQLLSSHPLLWPACLPPQLEKTGGLLQSEGQGAEQAGLGGKRTSGRNSKMPSQKERTKRSLTQRLALKSRIAKETVSEFLGTFIMIVLGCGSVAQAVLSRGHLGGIVTMNMGFATAVVMAIYVTGGVSGGHINPAVSFAMCIFGRMEWFKFPFYVGAQFLGAFVGAATVFGIYYDGLMAFADGKLLVVGENATAFIFATYPAPFISLPNAFIDQVLSTMFLLLIVFAIFDSRNMGVPRGLEPLVIGLLIISLSCSLSLNTGCAMNPARDLSPRLFTALAGWGFEVFTAGNNFWWIPVVGPMVGAFFGGLFYILLIQLHHSDPNSEVKAEPSGSKLEKYELSDSM</sequence>
<feature type="transmembrane region" description="Helical" evidence="12">
    <location>
        <begin position="244"/>
        <end position="266"/>
    </location>
</feature>
<dbReference type="InterPro" id="IPR000425">
    <property type="entry name" value="MIP"/>
</dbReference>
<evidence type="ECO:0000256" key="12">
    <source>
        <dbReference type="SAM" id="Phobius"/>
    </source>
</evidence>
<proteinExistence type="inferred from homology"/>
<dbReference type="Proteomes" id="UP000694915">
    <property type="component" value="Chromosome 5"/>
</dbReference>
<evidence type="ECO:0000256" key="1">
    <source>
        <dbReference type="ARBA" id="ARBA00004141"/>
    </source>
</evidence>
<feature type="transmembrane region" description="Helical" evidence="12">
    <location>
        <begin position="385"/>
        <end position="407"/>
    </location>
</feature>
<comment type="subcellular location">
    <subcellularLocation>
        <location evidence="1">Membrane</location>
        <topology evidence="1">Multi-pass membrane protein</topology>
    </subcellularLocation>
</comment>
<accession>A0ABM1TZS6</accession>
<keyword evidence="4 10" id="KW-0812">Transmembrane</keyword>
<dbReference type="InterPro" id="IPR050363">
    <property type="entry name" value="MIP/Aquaporin"/>
</dbReference>
<dbReference type="RefSeq" id="XP_026635238.1">
    <property type="nucleotide sequence ID" value="XM_026779437.1"/>
</dbReference>
<dbReference type="PANTHER" id="PTHR43829">
    <property type="entry name" value="AQUAPORIN OR AQUAGLYCEROPORIN RELATED"/>
    <property type="match status" value="1"/>
</dbReference>
<feature type="region of interest" description="Disordered" evidence="11">
    <location>
        <begin position="123"/>
        <end position="153"/>
    </location>
</feature>
<evidence type="ECO:0000256" key="4">
    <source>
        <dbReference type="ARBA" id="ARBA00022692"/>
    </source>
</evidence>
<dbReference type="PROSITE" id="PS00221">
    <property type="entry name" value="MIP"/>
    <property type="match status" value="1"/>
</dbReference>
<evidence type="ECO:0000256" key="11">
    <source>
        <dbReference type="SAM" id="MobiDB-lite"/>
    </source>
</evidence>
<dbReference type="PRINTS" id="PR00783">
    <property type="entry name" value="MINTRINSICP"/>
</dbReference>
<dbReference type="InterPro" id="IPR015685">
    <property type="entry name" value="Aquaporin_9"/>
</dbReference>
<feature type="transmembrane region" description="Helical" evidence="12">
    <location>
        <begin position="334"/>
        <end position="351"/>
    </location>
</feature>
<protein>
    <submittedName>
        <fullName evidence="14">Aquaporin-9 isoform X1</fullName>
    </submittedName>
</protein>
<evidence type="ECO:0000256" key="5">
    <source>
        <dbReference type="ARBA" id="ARBA00022989"/>
    </source>
</evidence>